<dbReference type="STRING" id="857566.A0A1E3PNF8"/>
<evidence type="ECO:0000313" key="7">
    <source>
        <dbReference type="Proteomes" id="UP000095009"/>
    </source>
</evidence>
<keyword evidence="7" id="KW-1185">Reference proteome</keyword>
<dbReference type="PRINTS" id="PR00974">
    <property type="entry name" value="RIBOSOMALS18"/>
</dbReference>
<organism evidence="6 7">
    <name type="scientific">Nadsonia fulvescens var. elongata DSM 6958</name>
    <dbReference type="NCBI Taxonomy" id="857566"/>
    <lineage>
        <taxon>Eukaryota</taxon>
        <taxon>Fungi</taxon>
        <taxon>Dikarya</taxon>
        <taxon>Ascomycota</taxon>
        <taxon>Saccharomycotina</taxon>
        <taxon>Dipodascomycetes</taxon>
        <taxon>Dipodascales</taxon>
        <taxon>Dipodascales incertae sedis</taxon>
        <taxon>Nadsonia</taxon>
    </lineage>
</organism>
<keyword evidence="3 5" id="KW-0687">Ribonucleoprotein</keyword>
<dbReference type="PANTHER" id="PTHR13479:SF40">
    <property type="entry name" value="SMALL RIBOSOMAL SUBUNIT PROTEIN BS18M"/>
    <property type="match status" value="1"/>
</dbReference>
<dbReference type="InterPro" id="IPR001648">
    <property type="entry name" value="Ribosomal_bS18"/>
</dbReference>
<dbReference type="Gene3D" id="4.10.640.10">
    <property type="entry name" value="Ribosomal protein S18"/>
    <property type="match status" value="1"/>
</dbReference>
<dbReference type="GO" id="GO:0003735">
    <property type="term" value="F:structural constituent of ribosome"/>
    <property type="evidence" value="ECO:0007669"/>
    <property type="project" value="InterPro"/>
</dbReference>
<dbReference type="GO" id="GO:0032543">
    <property type="term" value="P:mitochondrial translation"/>
    <property type="evidence" value="ECO:0007669"/>
    <property type="project" value="TreeGrafter"/>
</dbReference>
<gene>
    <name evidence="6" type="ORF">NADFUDRAFT_81596</name>
</gene>
<protein>
    <recommendedName>
        <fullName evidence="4">Small ribosomal subunit protein bS18m</fullName>
    </recommendedName>
</protein>
<evidence type="ECO:0000313" key="6">
    <source>
        <dbReference type="EMBL" id="ODQ66951.1"/>
    </source>
</evidence>
<proteinExistence type="inferred from homology"/>
<evidence type="ECO:0000256" key="2">
    <source>
        <dbReference type="ARBA" id="ARBA00022980"/>
    </source>
</evidence>
<dbReference type="GO" id="GO:0070181">
    <property type="term" value="F:small ribosomal subunit rRNA binding"/>
    <property type="evidence" value="ECO:0007669"/>
    <property type="project" value="TreeGrafter"/>
</dbReference>
<evidence type="ECO:0000256" key="5">
    <source>
        <dbReference type="RuleBase" id="RU003910"/>
    </source>
</evidence>
<dbReference type="Proteomes" id="UP000095009">
    <property type="component" value="Unassembled WGS sequence"/>
</dbReference>
<dbReference type="InterPro" id="IPR036870">
    <property type="entry name" value="Ribosomal_bS18_sf"/>
</dbReference>
<reference evidence="6 7" key="1">
    <citation type="journal article" date="2016" name="Proc. Natl. Acad. Sci. U.S.A.">
        <title>Comparative genomics of biotechnologically important yeasts.</title>
        <authorList>
            <person name="Riley R."/>
            <person name="Haridas S."/>
            <person name="Wolfe K.H."/>
            <person name="Lopes M.R."/>
            <person name="Hittinger C.T."/>
            <person name="Goeker M."/>
            <person name="Salamov A.A."/>
            <person name="Wisecaver J.H."/>
            <person name="Long T.M."/>
            <person name="Calvey C.H."/>
            <person name="Aerts A.L."/>
            <person name="Barry K.W."/>
            <person name="Choi C."/>
            <person name="Clum A."/>
            <person name="Coughlan A.Y."/>
            <person name="Deshpande S."/>
            <person name="Douglass A.P."/>
            <person name="Hanson S.J."/>
            <person name="Klenk H.-P."/>
            <person name="LaButti K.M."/>
            <person name="Lapidus A."/>
            <person name="Lindquist E.A."/>
            <person name="Lipzen A.M."/>
            <person name="Meier-Kolthoff J.P."/>
            <person name="Ohm R.A."/>
            <person name="Otillar R.P."/>
            <person name="Pangilinan J.L."/>
            <person name="Peng Y."/>
            <person name="Rokas A."/>
            <person name="Rosa C.A."/>
            <person name="Scheuner C."/>
            <person name="Sibirny A.A."/>
            <person name="Slot J.C."/>
            <person name="Stielow J.B."/>
            <person name="Sun H."/>
            <person name="Kurtzman C.P."/>
            <person name="Blackwell M."/>
            <person name="Grigoriev I.V."/>
            <person name="Jeffries T.W."/>
        </authorList>
    </citation>
    <scope>NUCLEOTIDE SEQUENCE [LARGE SCALE GENOMIC DNA]</scope>
    <source>
        <strain evidence="6 7">DSM 6958</strain>
    </source>
</reference>
<evidence type="ECO:0000256" key="3">
    <source>
        <dbReference type="ARBA" id="ARBA00023274"/>
    </source>
</evidence>
<dbReference type="PANTHER" id="PTHR13479">
    <property type="entry name" value="30S RIBOSOMAL PROTEIN S18"/>
    <property type="match status" value="1"/>
</dbReference>
<dbReference type="GO" id="GO:0005763">
    <property type="term" value="C:mitochondrial small ribosomal subunit"/>
    <property type="evidence" value="ECO:0007669"/>
    <property type="project" value="TreeGrafter"/>
</dbReference>
<comment type="similarity">
    <text evidence="1 5">Belongs to the bacterial ribosomal protein bS18 family.</text>
</comment>
<dbReference type="EMBL" id="KV454407">
    <property type="protein sequence ID" value="ODQ66951.1"/>
    <property type="molecule type" value="Genomic_DNA"/>
</dbReference>
<dbReference type="SUPFAM" id="SSF46911">
    <property type="entry name" value="Ribosomal protein S18"/>
    <property type="match status" value="1"/>
</dbReference>
<keyword evidence="2 5" id="KW-0689">Ribosomal protein</keyword>
<evidence type="ECO:0000256" key="4">
    <source>
        <dbReference type="ARBA" id="ARBA00035264"/>
    </source>
</evidence>
<accession>A0A1E3PNF8</accession>
<evidence type="ECO:0000256" key="1">
    <source>
        <dbReference type="ARBA" id="ARBA00005589"/>
    </source>
</evidence>
<dbReference type="OrthoDB" id="21463at2759"/>
<name>A0A1E3PNF8_9ASCO</name>
<dbReference type="AlphaFoldDB" id="A0A1E3PNF8"/>
<sequence length="167" mass="18969">MLALRRNVYSQVSILSRGARFFTTSLVSSNASKTSKDNAATNISNSAPEFIAPEFIAPEFIKKFSAGETYDPSDLKLTTFDRPAEYRVDKFIKTGKDPIHLWKDRVALSQFIHPDGRIQPKDLNSVRQKTQRRIAKAVKRSRAAGLLPYFHRAPELLPIEKKRSSIY</sequence>
<dbReference type="NCBIfam" id="TIGR00165">
    <property type="entry name" value="S18"/>
    <property type="match status" value="1"/>
</dbReference>
<dbReference type="Pfam" id="PF01084">
    <property type="entry name" value="Ribosomal_S18"/>
    <property type="match status" value="1"/>
</dbReference>